<gene>
    <name evidence="1" type="primary">EMC1</name>
</gene>
<accession>A0AC11DSD5</accession>
<reference evidence="1" key="1">
    <citation type="submission" date="2020-11" db="EMBL/GenBank/DDBJ databases">
        <authorList>
            <person name="Davenport K.M."/>
            <person name="Bickhart D.M."/>
            <person name="Smith T.P.L."/>
            <person name="Murdoch B.M."/>
            <person name="Rosen B.D."/>
        </authorList>
    </citation>
    <scope>NUCLEOTIDE SEQUENCE [LARGE SCALE GENOMIC DNA]</scope>
    <source>
        <strain evidence="1">OAR_USU_Benz2616</strain>
    </source>
</reference>
<protein>
    <submittedName>
        <fullName evidence="1">ER membrane protein complex subunit 1</fullName>
    </submittedName>
</protein>
<reference evidence="1" key="3">
    <citation type="submission" date="2025-09" db="UniProtKB">
        <authorList>
            <consortium name="Ensembl"/>
        </authorList>
    </citation>
    <scope>IDENTIFICATION</scope>
</reference>
<reference evidence="1" key="2">
    <citation type="submission" date="2025-08" db="UniProtKB">
        <authorList>
            <consortium name="Ensembl"/>
        </authorList>
    </citation>
    <scope>IDENTIFICATION</scope>
</reference>
<name>A0AC11DSD5_SHEEP</name>
<organism evidence="1">
    <name type="scientific">Ovis aries</name>
    <name type="common">Sheep</name>
    <dbReference type="NCBI Taxonomy" id="9940"/>
    <lineage>
        <taxon>Eukaryota</taxon>
        <taxon>Metazoa</taxon>
        <taxon>Chordata</taxon>
        <taxon>Craniata</taxon>
        <taxon>Vertebrata</taxon>
        <taxon>Euteleostomi</taxon>
        <taxon>Mammalia</taxon>
        <taxon>Eutheria</taxon>
        <taxon>Laurasiatheria</taxon>
        <taxon>Artiodactyla</taxon>
        <taxon>Ruminantia</taxon>
        <taxon>Pecora</taxon>
        <taxon>Bovidae</taxon>
        <taxon>Caprinae</taxon>
        <taxon>Ovis</taxon>
    </lineage>
</organism>
<sequence length="108" mass="11615">MAAAAASRLWLWVALLIPAAAVYEDQVGKFDWRQQYVGKLKFASLEFSPGSKKLVVATEKNVIAALNSRTGEILATLSSTLAGKFHGLRGSSEPGRLQSMGSQRVGHN</sequence>
<evidence type="ECO:0000313" key="1">
    <source>
        <dbReference type="Ensembl" id="ENSOARP00020047676.1"/>
    </source>
</evidence>
<proteinExistence type="predicted"/>
<dbReference type="Ensembl" id="ENSOART00020080972.1">
    <property type="protein sequence ID" value="ENSOARP00020047676.1"/>
    <property type="gene ID" value="ENSOARG00020007774.2"/>
</dbReference>